<proteinExistence type="predicted"/>
<keyword evidence="2" id="KW-1185">Reference proteome</keyword>
<dbReference type="EMBL" id="APVH01000043">
    <property type="protein sequence ID" value="EPX76800.1"/>
    <property type="molecule type" value="Genomic_DNA"/>
</dbReference>
<evidence type="ECO:0000313" key="1">
    <source>
        <dbReference type="EMBL" id="EPX76800.1"/>
    </source>
</evidence>
<dbReference type="Proteomes" id="UP000015347">
    <property type="component" value="Unassembled WGS sequence"/>
</dbReference>
<accession>S9RFB1</accession>
<dbReference type="AlphaFoldDB" id="S9RFB1"/>
<protein>
    <submittedName>
        <fullName evidence="1">Uncharacterized protein</fullName>
    </submittedName>
</protein>
<comment type="caution">
    <text evidence="1">The sequence shown here is derived from an EMBL/GenBank/DDBJ whole genome shotgun (WGS) entry which is preliminary data.</text>
</comment>
<sequence>MVFDKRHVGIGLLGIRMGYRSDEDSAIAGVRRAQTSA</sequence>
<gene>
    <name evidence="1" type="ORF">Salmuc_04686</name>
</gene>
<dbReference type="HOGENOM" id="CLU_3348452_0_0_5"/>
<evidence type="ECO:0000313" key="2">
    <source>
        <dbReference type="Proteomes" id="UP000015347"/>
    </source>
</evidence>
<organism evidence="1 2">
    <name type="scientific">Salipiger mucosus DSM 16094</name>
    <dbReference type="NCBI Taxonomy" id="1123237"/>
    <lineage>
        <taxon>Bacteria</taxon>
        <taxon>Pseudomonadati</taxon>
        <taxon>Pseudomonadota</taxon>
        <taxon>Alphaproteobacteria</taxon>
        <taxon>Rhodobacterales</taxon>
        <taxon>Roseobacteraceae</taxon>
        <taxon>Salipiger</taxon>
    </lineage>
</organism>
<reference evidence="2" key="1">
    <citation type="journal article" date="2014" name="Stand. Genomic Sci.">
        <title>Genome sequence of the exopolysaccharide-producing Salipiger mucosus type strain (DSM 16094(T)), a moderately halophilic member of the Roseobacter clade.</title>
        <authorList>
            <person name="Riedel T."/>
            <person name="Spring S."/>
            <person name="Fiebig A."/>
            <person name="Petersen J."/>
            <person name="Kyrpides N.C."/>
            <person name="Goker M."/>
            <person name="Klenk H.P."/>
        </authorList>
    </citation>
    <scope>NUCLEOTIDE SEQUENCE [LARGE SCALE GENOMIC DNA]</scope>
    <source>
        <strain evidence="2">DSM 16094</strain>
    </source>
</reference>
<name>S9RFB1_9RHOB</name>